<dbReference type="AlphaFoldDB" id="A0A382BP29"/>
<evidence type="ECO:0000256" key="5">
    <source>
        <dbReference type="ARBA" id="ARBA00023136"/>
    </source>
</evidence>
<dbReference type="PROSITE" id="PS50850">
    <property type="entry name" value="MFS"/>
    <property type="match status" value="1"/>
</dbReference>
<dbReference type="GO" id="GO:0005886">
    <property type="term" value="C:plasma membrane"/>
    <property type="evidence" value="ECO:0007669"/>
    <property type="project" value="TreeGrafter"/>
</dbReference>
<keyword evidence="4 6" id="KW-1133">Transmembrane helix</keyword>
<evidence type="ECO:0000256" key="1">
    <source>
        <dbReference type="ARBA" id="ARBA00004141"/>
    </source>
</evidence>
<dbReference type="Pfam" id="PF07690">
    <property type="entry name" value="MFS_1"/>
    <property type="match status" value="1"/>
</dbReference>
<feature type="transmembrane region" description="Helical" evidence="6">
    <location>
        <begin position="166"/>
        <end position="185"/>
    </location>
</feature>
<dbReference type="InterPro" id="IPR020846">
    <property type="entry name" value="MFS_dom"/>
</dbReference>
<proteinExistence type="predicted"/>
<feature type="transmembrane region" description="Helical" evidence="6">
    <location>
        <begin position="48"/>
        <end position="66"/>
    </location>
</feature>
<feature type="transmembrane region" description="Helical" evidence="6">
    <location>
        <begin position="308"/>
        <end position="326"/>
    </location>
</feature>
<dbReference type="PANTHER" id="PTHR23502">
    <property type="entry name" value="MAJOR FACILITATOR SUPERFAMILY"/>
    <property type="match status" value="1"/>
</dbReference>
<dbReference type="EMBL" id="UINC01030728">
    <property type="protein sequence ID" value="SVB15590.1"/>
    <property type="molecule type" value="Genomic_DNA"/>
</dbReference>
<evidence type="ECO:0000313" key="8">
    <source>
        <dbReference type="EMBL" id="SVB15590.1"/>
    </source>
</evidence>
<evidence type="ECO:0000256" key="4">
    <source>
        <dbReference type="ARBA" id="ARBA00022989"/>
    </source>
</evidence>
<evidence type="ECO:0000259" key="7">
    <source>
        <dbReference type="PROSITE" id="PS50850"/>
    </source>
</evidence>
<feature type="transmembrane region" description="Helical" evidence="6">
    <location>
        <begin position="206"/>
        <end position="232"/>
    </location>
</feature>
<dbReference type="InterPro" id="IPR011701">
    <property type="entry name" value="MFS"/>
</dbReference>
<dbReference type="Gene3D" id="1.20.1720.10">
    <property type="entry name" value="Multidrug resistance protein D"/>
    <property type="match status" value="1"/>
</dbReference>
<keyword evidence="2" id="KW-0813">Transport</keyword>
<feature type="transmembrane region" description="Helical" evidence="6">
    <location>
        <begin position="252"/>
        <end position="276"/>
    </location>
</feature>
<feature type="transmembrane region" description="Helical" evidence="6">
    <location>
        <begin position="78"/>
        <end position="96"/>
    </location>
</feature>
<dbReference type="SUPFAM" id="SSF103473">
    <property type="entry name" value="MFS general substrate transporter"/>
    <property type="match status" value="1"/>
</dbReference>
<feature type="non-terminal residue" evidence="8">
    <location>
        <position position="328"/>
    </location>
</feature>
<dbReference type="PANTHER" id="PTHR23502:SF132">
    <property type="entry name" value="POLYAMINE TRANSPORTER 2-RELATED"/>
    <property type="match status" value="1"/>
</dbReference>
<protein>
    <recommendedName>
        <fullName evidence="7">Major facilitator superfamily (MFS) profile domain-containing protein</fullName>
    </recommendedName>
</protein>
<feature type="domain" description="Major facilitator superfamily (MFS) profile" evidence="7">
    <location>
        <begin position="10"/>
        <end position="328"/>
    </location>
</feature>
<organism evidence="8">
    <name type="scientific">marine metagenome</name>
    <dbReference type="NCBI Taxonomy" id="408172"/>
    <lineage>
        <taxon>unclassified sequences</taxon>
        <taxon>metagenomes</taxon>
        <taxon>ecological metagenomes</taxon>
    </lineage>
</organism>
<evidence type="ECO:0000256" key="6">
    <source>
        <dbReference type="SAM" id="Phobius"/>
    </source>
</evidence>
<keyword evidence="5 6" id="KW-0472">Membrane</keyword>
<feature type="transmembrane region" description="Helical" evidence="6">
    <location>
        <begin position="140"/>
        <end position="160"/>
    </location>
</feature>
<sequence>MSHQRSQISVVFYLAFLNVLTAFGIDSSLPAFDEIKPDIGLLDGSNKISLIVTIFIIGIAIGQIISGPFLDRFGRGPSLRFGLVLFILGTLGSLLSQNLLSILIFRFLWGLGASIPASMRTTVSRDLYSGDEMAKMMSKIMAVFLLGPIITPLVSELFLSFTSWRIVYLLGVLLAIIAIFWSIKFGETLPPANRRSLNWDNTSKALYKIFTTRITIGYVLAVTFGQGAFVIWLSSSQPIFDHIYGKANQFAVIFSILGIPMAIAFFASNTFISFFGAKRVAKFTISSAFLLNITSLIVALLNGGVPNFWIWLVLMGFSNIFLSLLTPI</sequence>
<dbReference type="GO" id="GO:0022857">
    <property type="term" value="F:transmembrane transporter activity"/>
    <property type="evidence" value="ECO:0007669"/>
    <property type="project" value="InterPro"/>
</dbReference>
<keyword evidence="3 6" id="KW-0812">Transmembrane</keyword>
<name>A0A382BP29_9ZZZZ</name>
<gene>
    <name evidence="8" type="ORF">METZ01_LOCUS168444</name>
</gene>
<dbReference type="InterPro" id="IPR036259">
    <property type="entry name" value="MFS_trans_sf"/>
</dbReference>
<evidence type="ECO:0000256" key="3">
    <source>
        <dbReference type="ARBA" id="ARBA00022692"/>
    </source>
</evidence>
<accession>A0A382BP29</accession>
<evidence type="ECO:0000256" key="2">
    <source>
        <dbReference type="ARBA" id="ARBA00022448"/>
    </source>
</evidence>
<comment type="subcellular location">
    <subcellularLocation>
        <location evidence="1">Membrane</location>
        <topology evidence="1">Multi-pass membrane protein</topology>
    </subcellularLocation>
</comment>
<feature type="transmembrane region" description="Helical" evidence="6">
    <location>
        <begin position="283"/>
        <end position="302"/>
    </location>
</feature>
<reference evidence="8" key="1">
    <citation type="submission" date="2018-05" db="EMBL/GenBank/DDBJ databases">
        <authorList>
            <person name="Lanie J.A."/>
            <person name="Ng W.-L."/>
            <person name="Kazmierczak K.M."/>
            <person name="Andrzejewski T.M."/>
            <person name="Davidsen T.M."/>
            <person name="Wayne K.J."/>
            <person name="Tettelin H."/>
            <person name="Glass J.I."/>
            <person name="Rusch D."/>
            <person name="Podicherti R."/>
            <person name="Tsui H.-C.T."/>
            <person name="Winkler M.E."/>
        </authorList>
    </citation>
    <scope>NUCLEOTIDE SEQUENCE</scope>
</reference>